<protein>
    <recommendedName>
        <fullName evidence="5">Integral membrane protein</fullName>
    </recommendedName>
</protein>
<reference evidence="3 4" key="1">
    <citation type="submission" date="2018-05" db="EMBL/GenBank/DDBJ databases">
        <title>Streptomyces venezuelae.</title>
        <authorList>
            <person name="Kim W."/>
            <person name="Lee N."/>
            <person name="Cho B.-K."/>
        </authorList>
    </citation>
    <scope>NUCLEOTIDE SEQUENCE [LARGE SCALE GENOMIC DNA]</scope>
    <source>
        <strain evidence="3 4">ATCC 21782</strain>
    </source>
</reference>
<feature type="compositionally biased region" description="Pro residues" evidence="1">
    <location>
        <begin position="175"/>
        <end position="187"/>
    </location>
</feature>
<dbReference type="Proteomes" id="UP000325211">
    <property type="component" value="Chromosome"/>
</dbReference>
<dbReference type="NCBIfam" id="NF038391">
    <property type="entry name" value="streptophobe"/>
    <property type="match status" value="1"/>
</dbReference>
<feature type="region of interest" description="Disordered" evidence="1">
    <location>
        <begin position="155"/>
        <end position="210"/>
    </location>
</feature>
<feature type="transmembrane region" description="Helical" evidence="2">
    <location>
        <begin position="98"/>
        <end position="119"/>
    </location>
</feature>
<evidence type="ECO:0000313" key="3">
    <source>
        <dbReference type="EMBL" id="QES50793.1"/>
    </source>
</evidence>
<organism evidence="3 4">
    <name type="scientific">Streptomyces venezuelae</name>
    <dbReference type="NCBI Taxonomy" id="54571"/>
    <lineage>
        <taxon>Bacteria</taxon>
        <taxon>Bacillati</taxon>
        <taxon>Actinomycetota</taxon>
        <taxon>Actinomycetes</taxon>
        <taxon>Kitasatosporales</taxon>
        <taxon>Streptomycetaceae</taxon>
        <taxon>Streptomyces</taxon>
    </lineage>
</organism>
<keyword evidence="2" id="KW-0812">Transmembrane</keyword>
<keyword evidence="2" id="KW-1133">Transmembrane helix</keyword>
<evidence type="ECO:0000256" key="1">
    <source>
        <dbReference type="SAM" id="MobiDB-lite"/>
    </source>
</evidence>
<accession>A0A5P2D7S2</accession>
<dbReference type="AlphaFoldDB" id="A0A5P2D7S2"/>
<evidence type="ECO:0000313" key="4">
    <source>
        <dbReference type="Proteomes" id="UP000325211"/>
    </source>
</evidence>
<feature type="transmembrane region" description="Helical" evidence="2">
    <location>
        <begin position="131"/>
        <end position="150"/>
    </location>
</feature>
<feature type="compositionally biased region" description="Low complexity" evidence="1">
    <location>
        <begin position="188"/>
        <end position="200"/>
    </location>
</feature>
<evidence type="ECO:0008006" key="5">
    <source>
        <dbReference type="Google" id="ProtNLM"/>
    </source>
</evidence>
<dbReference type="InterPro" id="IPR047724">
    <property type="entry name" value="Streptophobe"/>
</dbReference>
<gene>
    <name evidence="3" type="ORF">DEJ50_26090</name>
</gene>
<sequence length="210" mass="20553">MGAALLGAPNGAWVGVLPGLCVPFEGTAGGAPARLLPHPLGELLSGAGSAREPVTVARLAEYDGRVWLLVPAVALLLLWAGAVTAVRSPGRGVPACAVRLGAVTGLVCAGLVWATGFSANALAAGVELRGGAAGAAGLLGLVWGVGGGLGGRDGTHARPWPAGRAAGAGRGAGPAPGPYWPSPPYGPRPGLRPRNSPGRRWPGRGGGDEG</sequence>
<feature type="transmembrane region" description="Helical" evidence="2">
    <location>
        <begin position="66"/>
        <end position="86"/>
    </location>
</feature>
<keyword evidence="2" id="KW-0472">Membrane</keyword>
<evidence type="ECO:0000256" key="2">
    <source>
        <dbReference type="SAM" id="Phobius"/>
    </source>
</evidence>
<dbReference type="EMBL" id="CP029190">
    <property type="protein sequence ID" value="QES50793.1"/>
    <property type="molecule type" value="Genomic_DNA"/>
</dbReference>
<proteinExistence type="predicted"/>
<name>A0A5P2D7S2_STRVZ</name>